<dbReference type="AlphaFoldDB" id="A0A699HKD1"/>
<keyword evidence="3" id="KW-0548">Nucleotidyltransferase</keyword>
<feature type="region of interest" description="Disordered" evidence="1">
    <location>
        <begin position="62"/>
        <end position="89"/>
    </location>
</feature>
<proteinExistence type="predicted"/>
<keyword evidence="3" id="KW-0808">Transferase</keyword>
<dbReference type="EMBL" id="BKCJ010169569">
    <property type="protein sequence ID" value="GEY32905.1"/>
    <property type="molecule type" value="Genomic_DNA"/>
</dbReference>
<evidence type="ECO:0000256" key="1">
    <source>
        <dbReference type="SAM" id="MobiDB-lite"/>
    </source>
</evidence>
<feature type="domain" description="Reverse transcriptase" evidence="2">
    <location>
        <begin position="287"/>
        <end position="360"/>
    </location>
</feature>
<name>A0A699HKD1_TANCI</name>
<sequence>MIGEKIKNTRGVRLRGYEKRKVRKERIASYEEYKRDNEYENPKDDSNVEKISKSSYMQGNDFIHENAPNIPCEETPHSNDPFNSYEPLQKKNDNLSLSKDFEPTYPSGFTLDIENNNKGEGTHATNDQVKSIPSLIDLPLGGYSYAWAPKSASKTSKLNRFLISEVLMALFPQLSGLCLDKHLSDHRLIIMCELIIDYGSTLFHLSQKAKVRWSIEGDENSKHFHGNRKRSQIAIRGILLDGDWIIDSEKFPTRLNIEQVEELELSISYDEIKKNIVDQDIVAVVTEFFTSDFEKAFDFIRWDYLDDVLKSFGFGDKWRNWIFDFLDSVMGSVLINDSPTSEFHFQKGLKQGDPISPFLFISPPSWDASRFPSFHYLEVKVGATMSKLNSWKEITAKIYSRLSKWKLKTLSSGGCLTLLKCGNFLLKDPLHGLDSSKPFMVLEELSTTKTLRTEAPYGLI</sequence>
<comment type="caution">
    <text evidence="3">The sequence shown here is derived from an EMBL/GenBank/DDBJ whole genome shotgun (WGS) entry which is preliminary data.</text>
</comment>
<gene>
    <name evidence="3" type="ORF">Tci_404879</name>
</gene>
<protein>
    <submittedName>
        <fullName evidence="3">RNA-directed DNA polymerase, eukaryota, reverse transcriptase zinc-binding domain protein</fullName>
    </submittedName>
</protein>
<keyword evidence="3" id="KW-0695">RNA-directed DNA polymerase</keyword>
<evidence type="ECO:0000313" key="3">
    <source>
        <dbReference type="EMBL" id="GEY32905.1"/>
    </source>
</evidence>
<dbReference type="GO" id="GO:0003964">
    <property type="term" value="F:RNA-directed DNA polymerase activity"/>
    <property type="evidence" value="ECO:0007669"/>
    <property type="project" value="UniProtKB-KW"/>
</dbReference>
<dbReference type="InterPro" id="IPR000477">
    <property type="entry name" value="RT_dom"/>
</dbReference>
<dbReference type="PANTHER" id="PTHR33116:SF79">
    <property type="entry name" value="REVERSE TRANSCRIPTASE DOMAIN, ZINC FINGER, CCHC-TYPE-RELATED"/>
    <property type="match status" value="1"/>
</dbReference>
<accession>A0A699HKD1</accession>
<evidence type="ECO:0000259" key="2">
    <source>
        <dbReference type="Pfam" id="PF00078"/>
    </source>
</evidence>
<dbReference type="Pfam" id="PF00078">
    <property type="entry name" value="RVT_1"/>
    <property type="match status" value="1"/>
</dbReference>
<dbReference type="PANTHER" id="PTHR33116">
    <property type="entry name" value="REVERSE TRANSCRIPTASE ZINC-BINDING DOMAIN-CONTAINING PROTEIN-RELATED-RELATED"/>
    <property type="match status" value="1"/>
</dbReference>
<organism evidence="3">
    <name type="scientific">Tanacetum cinerariifolium</name>
    <name type="common">Dalmatian daisy</name>
    <name type="synonym">Chrysanthemum cinerariifolium</name>
    <dbReference type="NCBI Taxonomy" id="118510"/>
    <lineage>
        <taxon>Eukaryota</taxon>
        <taxon>Viridiplantae</taxon>
        <taxon>Streptophyta</taxon>
        <taxon>Embryophyta</taxon>
        <taxon>Tracheophyta</taxon>
        <taxon>Spermatophyta</taxon>
        <taxon>Magnoliopsida</taxon>
        <taxon>eudicotyledons</taxon>
        <taxon>Gunneridae</taxon>
        <taxon>Pentapetalae</taxon>
        <taxon>asterids</taxon>
        <taxon>campanulids</taxon>
        <taxon>Asterales</taxon>
        <taxon>Asteraceae</taxon>
        <taxon>Asteroideae</taxon>
        <taxon>Anthemideae</taxon>
        <taxon>Anthemidinae</taxon>
        <taxon>Tanacetum</taxon>
    </lineage>
</organism>
<reference evidence="3" key="1">
    <citation type="journal article" date="2019" name="Sci. Rep.">
        <title>Draft genome of Tanacetum cinerariifolium, the natural source of mosquito coil.</title>
        <authorList>
            <person name="Yamashiro T."/>
            <person name="Shiraishi A."/>
            <person name="Satake H."/>
            <person name="Nakayama K."/>
        </authorList>
    </citation>
    <scope>NUCLEOTIDE SEQUENCE</scope>
</reference>